<dbReference type="InParanoid" id="W7XJN1"/>
<accession>W7XJN1</accession>
<dbReference type="AlphaFoldDB" id="W7XJN1"/>
<keyword evidence="1" id="KW-0472">Membrane</keyword>
<dbReference type="GeneID" id="24440306"/>
<dbReference type="EMBL" id="GG662794">
    <property type="protein sequence ID" value="EWS75691.1"/>
    <property type="molecule type" value="Genomic_DNA"/>
</dbReference>
<organism evidence="1 2">
    <name type="scientific">Tetrahymena thermophila (strain SB210)</name>
    <dbReference type="NCBI Taxonomy" id="312017"/>
    <lineage>
        <taxon>Eukaryota</taxon>
        <taxon>Sar</taxon>
        <taxon>Alveolata</taxon>
        <taxon>Ciliophora</taxon>
        <taxon>Intramacronucleata</taxon>
        <taxon>Oligohymenophorea</taxon>
        <taxon>Hymenostomatida</taxon>
        <taxon>Tetrahymenina</taxon>
        <taxon>Tetrahymenidae</taxon>
        <taxon>Tetrahymena</taxon>
    </lineage>
</organism>
<sequence>MVIKSAPIKKILQFVFQKLQIHHINLLQYFNQNLIKIIQTKVLELKIFTFIQIHVILHVPNAMGQIVIIV</sequence>
<evidence type="ECO:0000313" key="2">
    <source>
        <dbReference type="Proteomes" id="UP000009168"/>
    </source>
</evidence>
<dbReference type="Proteomes" id="UP000009168">
    <property type="component" value="Unassembled WGS sequence"/>
</dbReference>
<gene>
    <name evidence="1" type="ORF">TTHERM_000706448</name>
</gene>
<keyword evidence="2" id="KW-1185">Reference proteome</keyword>
<keyword evidence="1" id="KW-0812">Transmembrane</keyword>
<protein>
    <submittedName>
        <fullName evidence="1">Transmembrane protein, putative</fullName>
    </submittedName>
</protein>
<name>W7XJN1_TETTS</name>
<evidence type="ECO:0000313" key="1">
    <source>
        <dbReference type="EMBL" id="EWS75691.1"/>
    </source>
</evidence>
<proteinExistence type="predicted"/>
<dbReference type="KEGG" id="tet:TTHERM_000706448"/>
<dbReference type="RefSeq" id="XP_012651764.1">
    <property type="nucleotide sequence ID" value="XM_012796310.1"/>
</dbReference>
<reference evidence="2" key="1">
    <citation type="journal article" date="2006" name="PLoS Biol.">
        <title>Macronuclear genome sequence of the ciliate Tetrahymena thermophila, a model eukaryote.</title>
        <authorList>
            <person name="Eisen J.A."/>
            <person name="Coyne R.S."/>
            <person name="Wu M."/>
            <person name="Wu D."/>
            <person name="Thiagarajan M."/>
            <person name="Wortman J.R."/>
            <person name="Badger J.H."/>
            <person name="Ren Q."/>
            <person name="Amedeo P."/>
            <person name="Jones K.M."/>
            <person name="Tallon L.J."/>
            <person name="Delcher A.L."/>
            <person name="Salzberg S.L."/>
            <person name="Silva J.C."/>
            <person name="Haas B.J."/>
            <person name="Majoros W.H."/>
            <person name="Farzad M."/>
            <person name="Carlton J.M."/>
            <person name="Smith R.K. Jr."/>
            <person name="Garg J."/>
            <person name="Pearlman R.E."/>
            <person name="Karrer K.M."/>
            <person name="Sun L."/>
            <person name="Manning G."/>
            <person name="Elde N.C."/>
            <person name="Turkewitz A.P."/>
            <person name="Asai D.J."/>
            <person name="Wilkes D.E."/>
            <person name="Wang Y."/>
            <person name="Cai H."/>
            <person name="Collins K."/>
            <person name="Stewart B.A."/>
            <person name="Lee S.R."/>
            <person name="Wilamowska K."/>
            <person name="Weinberg Z."/>
            <person name="Ruzzo W.L."/>
            <person name="Wloga D."/>
            <person name="Gaertig J."/>
            <person name="Frankel J."/>
            <person name="Tsao C.-C."/>
            <person name="Gorovsky M.A."/>
            <person name="Keeling P.J."/>
            <person name="Waller R.F."/>
            <person name="Patron N.J."/>
            <person name="Cherry J.M."/>
            <person name="Stover N.A."/>
            <person name="Krieger C.J."/>
            <person name="del Toro C."/>
            <person name="Ryder H.F."/>
            <person name="Williamson S.C."/>
            <person name="Barbeau R.A."/>
            <person name="Hamilton E.P."/>
            <person name="Orias E."/>
        </authorList>
    </citation>
    <scope>NUCLEOTIDE SEQUENCE [LARGE SCALE GENOMIC DNA]</scope>
    <source>
        <strain evidence="2">SB210</strain>
    </source>
</reference>